<dbReference type="Pfam" id="PF19086">
    <property type="entry name" value="Terpene_syn_C_2"/>
    <property type="match status" value="1"/>
</dbReference>
<comment type="catalytic activity">
    <reaction evidence="5">
        <text>(E)-2-methylgeranyl diphosphate + H2O = 2-methylisoborneol + diphosphate</text>
        <dbReference type="Rhea" id="RHEA:32571"/>
        <dbReference type="ChEBI" id="CHEBI:15377"/>
        <dbReference type="ChEBI" id="CHEBI:33019"/>
        <dbReference type="ChEBI" id="CHEBI:61984"/>
        <dbReference type="ChEBI" id="CHEBI:61987"/>
        <dbReference type="EC" id="4.2.3.118"/>
    </reaction>
</comment>
<evidence type="ECO:0000256" key="5">
    <source>
        <dbReference type="ARBA" id="ARBA00035573"/>
    </source>
</evidence>
<dbReference type="InterPro" id="IPR008949">
    <property type="entry name" value="Isoprenoid_synthase_dom_sf"/>
</dbReference>
<comment type="cofactor">
    <cofactor evidence="1 7">
        <name>Mg(2+)</name>
        <dbReference type="ChEBI" id="CHEBI:18420"/>
    </cofactor>
</comment>
<evidence type="ECO:0000256" key="2">
    <source>
        <dbReference type="ARBA" id="ARBA00022723"/>
    </source>
</evidence>
<dbReference type="InterPro" id="IPR034686">
    <property type="entry name" value="Terpene_cyclase-like_2"/>
</dbReference>
<dbReference type="EMBL" id="KM514925">
    <property type="protein sequence ID" value="AIZ66874.1"/>
    <property type="molecule type" value="Genomic_DNA"/>
</dbReference>
<proteinExistence type="inferred from homology"/>
<dbReference type="AlphaFoldDB" id="A0A0U1XXJ7"/>
<dbReference type="SFLD" id="SFLDG01020">
    <property type="entry name" value="Terpene_Cyclase_Like_2"/>
    <property type="match status" value="1"/>
</dbReference>
<dbReference type="GO" id="GO:0046872">
    <property type="term" value="F:metal ion binding"/>
    <property type="evidence" value="ECO:0007669"/>
    <property type="project" value="UniProtKB-KW"/>
</dbReference>
<reference evidence="8" key="1">
    <citation type="submission" date="2014-09" db="EMBL/GenBank/DDBJ databases">
        <title>Characterization of two new jenamidines and their biosynthetic pathway from Streptomyces sp. MA37.</title>
        <authorList>
            <person name="Yi Y."/>
            <person name="Hai D."/>
            <person name="Sheng H."/>
        </authorList>
    </citation>
    <scope>NUCLEOTIDE SEQUENCE</scope>
    <source>
        <strain evidence="8">MA37</strain>
    </source>
</reference>
<dbReference type="InterPro" id="IPR047945">
    <property type="entry name" value="MIB_synthase"/>
</dbReference>
<protein>
    <recommendedName>
        <fullName evidence="7">Terpene synthase</fullName>
        <ecNumber evidence="7">4.2.3.-</ecNumber>
    </recommendedName>
</protein>
<sequence length="351" mass="37718">MPRLPGGPTGLGTSAARLRPAGDGIVIPPLHCPAPLRDDRGLGEELDERLVEWAGRVGIYPGRLDELRATGFGRLIMLCHPGTDQVERLLIPARCTLAAWAVDDHYCDDPGLGAVPELTGSRLGITAATVDRIRLPDPFAAGFEQAVRDDPALRAVRSAVEHLARLATPVQTARARHIYTALLTALGQEASWRAASRTPPVWEYLINRQANSFQPCLAVIDVVGGYELAPQVWADQRVQHAFATAALAASLVNDLYSVAREGRSAIGDFNLALAVAAEDGCTLQEAVDRSAALHDDLMRRFETQAAELSLTGPPELCRFLAGITAWCGGNHAWHQGSPRYASRPTPARSPA</sequence>
<comment type="similarity">
    <text evidence="6">Belongs to the terpene synthase family. 2-methylisoborneol synthase subfamily.</text>
</comment>
<evidence type="ECO:0000256" key="4">
    <source>
        <dbReference type="ARBA" id="ARBA00023239"/>
    </source>
</evidence>
<keyword evidence="2 7" id="KW-0479">Metal-binding</keyword>
<evidence type="ECO:0000256" key="6">
    <source>
        <dbReference type="ARBA" id="ARBA00035653"/>
    </source>
</evidence>
<evidence type="ECO:0000313" key="8">
    <source>
        <dbReference type="EMBL" id="AIZ66874.1"/>
    </source>
</evidence>
<dbReference type="GO" id="GO:0042214">
    <property type="term" value="P:terpene metabolic process"/>
    <property type="evidence" value="ECO:0007669"/>
    <property type="project" value="InterPro"/>
</dbReference>
<keyword evidence="4 7" id="KW-0456">Lyase</keyword>
<dbReference type="EC" id="4.2.3.-" evidence="7"/>
<accession>A0A0U1XXJ7</accession>
<organism evidence="8">
    <name type="scientific">Streptomyces sp. MA37</name>
    <dbReference type="NCBI Taxonomy" id="1400207"/>
    <lineage>
        <taxon>Bacteria</taxon>
        <taxon>Bacillati</taxon>
        <taxon>Actinomycetota</taxon>
        <taxon>Actinomycetes</taxon>
        <taxon>Kitasatosporales</taxon>
        <taxon>Streptomycetaceae</taxon>
        <taxon>Streptomyces</taxon>
    </lineage>
</organism>
<evidence type="ECO:0000256" key="7">
    <source>
        <dbReference type="RuleBase" id="RU366034"/>
    </source>
</evidence>
<dbReference type="GO" id="GO:0010333">
    <property type="term" value="F:terpene synthase activity"/>
    <property type="evidence" value="ECO:0007669"/>
    <property type="project" value="InterPro"/>
</dbReference>
<evidence type="ECO:0000256" key="1">
    <source>
        <dbReference type="ARBA" id="ARBA00001946"/>
    </source>
</evidence>
<dbReference type="SUPFAM" id="SSF48576">
    <property type="entry name" value="Terpenoid synthases"/>
    <property type="match status" value="1"/>
</dbReference>
<name>A0A0U1XXJ7_9ACTN</name>
<dbReference type="Gene3D" id="1.10.600.10">
    <property type="entry name" value="Farnesyl Diphosphate Synthase"/>
    <property type="match status" value="1"/>
</dbReference>
<dbReference type="PANTHER" id="PTHR35201">
    <property type="entry name" value="TERPENE SYNTHASE"/>
    <property type="match status" value="1"/>
</dbReference>
<evidence type="ECO:0000256" key="3">
    <source>
        <dbReference type="ARBA" id="ARBA00022842"/>
    </source>
</evidence>
<dbReference type="NCBIfam" id="NF041167">
    <property type="entry name" value="f2_encap_cargo2"/>
    <property type="match status" value="1"/>
</dbReference>
<keyword evidence="3 7" id="KW-0460">Magnesium</keyword>
<dbReference type="SFLD" id="SFLDS00005">
    <property type="entry name" value="Isoprenoid_Synthase_Type_I"/>
    <property type="match status" value="1"/>
</dbReference>
<dbReference type="PANTHER" id="PTHR35201:SF4">
    <property type="entry name" value="BETA-PINACENE SYNTHASE-RELATED"/>
    <property type="match status" value="1"/>
</dbReference>